<dbReference type="Pfam" id="PF00512">
    <property type="entry name" value="HisKA"/>
    <property type="match status" value="1"/>
</dbReference>
<dbReference type="Gene3D" id="3.30.450.20">
    <property type="entry name" value="PAS domain"/>
    <property type="match status" value="1"/>
</dbReference>
<dbReference type="InterPro" id="IPR052162">
    <property type="entry name" value="Sensor_kinase/Photoreceptor"/>
</dbReference>
<evidence type="ECO:0000259" key="9">
    <source>
        <dbReference type="PROSITE" id="PS50113"/>
    </source>
</evidence>
<feature type="domain" description="PAS" evidence="8">
    <location>
        <begin position="164"/>
        <end position="234"/>
    </location>
</feature>
<dbReference type="EC" id="2.7.13.3" evidence="2"/>
<dbReference type="CDD" id="cd00082">
    <property type="entry name" value="HisKA"/>
    <property type="match status" value="1"/>
</dbReference>
<reference evidence="11" key="1">
    <citation type="submission" date="2017-01" db="EMBL/GenBank/DDBJ databases">
        <authorList>
            <person name="Varghese N."/>
            <person name="Submissions S."/>
        </authorList>
    </citation>
    <scope>NUCLEOTIDE SEQUENCE [LARGE SCALE GENOMIC DNA]</scope>
    <source>
        <strain evidence="11">DSM 21054</strain>
    </source>
</reference>
<dbReference type="Gene3D" id="3.30.565.10">
    <property type="entry name" value="Histidine kinase-like ATPase, C-terminal domain"/>
    <property type="match status" value="1"/>
</dbReference>
<dbReference type="FunFam" id="3.30.565.10:FF:000006">
    <property type="entry name" value="Sensor histidine kinase WalK"/>
    <property type="match status" value="1"/>
</dbReference>
<dbReference type="AlphaFoldDB" id="A0A173MLN3"/>
<dbReference type="Pfam" id="PF13426">
    <property type="entry name" value="PAS_9"/>
    <property type="match status" value="1"/>
</dbReference>
<dbReference type="SMART" id="SM00388">
    <property type="entry name" value="HisKA"/>
    <property type="match status" value="1"/>
</dbReference>
<dbReference type="InterPro" id="IPR005467">
    <property type="entry name" value="His_kinase_dom"/>
</dbReference>
<dbReference type="SMART" id="SM00091">
    <property type="entry name" value="PAS"/>
    <property type="match status" value="1"/>
</dbReference>
<feature type="domain" description="Histidine kinase" evidence="7">
    <location>
        <begin position="329"/>
        <end position="544"/>
    </location>
</feature>
<keyword evidence="3" id="KW-0597">Phosphoprotein</keyword>
<feature type="domain" description="PAC" evidence="9">
    <location>
        <begin position="238"/>
        <end position="291"/>
    </location>
</feature>
<dbReference type="GO" id="GO:0000155">
    <property type="term" value="F:phosphorelay sensor kinase activity"/>
    <property type="evidence" value="ECO:0007669"/>
    <property type="project" value="InterPro"/>
</dbReference>
<evidence type="ECO:0000256" key="5">
    <source>
        <dbReference type="ARBA" id="ARBA00022777"/>
    </source>
</evidence>
<dbReference type="InterPro" id="IPR035965">
    <property type="entry name" value="PAS-like_dom_sf"/>
</dbReference>
<dbReference type="Pfam" id="PF02518">
    <property type="entry name" value="HATPase_c"/>
    <property type="match status" value="1"/>
</dbReference>
<organism evidence="10 11">
    <name type="scientific">Filimonas lacunae</name>
    <dbReference type="NCBI Taxonomy" id="477680"/>
    <lineage>
        <taxon>Bacteria</taxon>
        <taxon>Pseudomonadati</taxon>
        <taxon>Bacteroidota</taxon>
        <taxon>Chitinophagia</taxon>
        <taxon>Chitinophagales</taxon>
        <taxon>Chitinophagaceae</taxon>
        <taxon>Filimonas</taxon>
    </lineage>
</organism>
<keyword evidence="5" id="KW-0418">Kinase</keyword>
<sequence>MKEIAKVSLQNEMDLILSHRRSMKLAELAGLSLSAQTTFATAVSEVAREIIENGTDGYLVLGIFMNSPQKSIAAFIYDKRTTLSLQEPALQNARKLVNKFQFTSTPDSSCIEMYYHLPAAVKQLDKKIIEWSSQFNQDPPISPYEEIKRKNEQLQELADKLKASENQYRVLTNALPMIIFTLNSSGDIVYANEWMNSFTGFSTEQINTGKWQQVIHAEDYEAFLSLFTDIITLQAGTIKVQCRLKEAQTGSYAWHLICISPLEEGHRPGDYFIGYIVDIHAQKEFEQTLQDNNELKKAQQQLKENEQSLQNSIFQLNRSNTDLEQFAYIASHDLQEPVRKMIFYSDYFNKRYAALIDDKGTTYLQYMLQASNRMRNLINDLLSYSKIRKEATAYEQVNLNDILHNCLLDLELTIKEKKAVVTVEPLPVLEGDSSQMMQLFQNIISNALKYSRENVQLQLYVYATVIKNGITELHFKDNGIGFDVKYLPKMFALFQRLHGKDEYEGTGFGLAICKKIVDLHNGTIHAVSEPGKGADFIVTLPITQNKNMIDGAND</sequence>
<evidence type="ECO:0000259" key="7">
    <source>
        <dbReference type="PROSITE" id="PS50109"/>
    </source>
</evidence>
<dbReference type="Gene3D" id="1.10.287.130">
    <property type="match status" value="1"/>
</dbReference>
<dbReference type="STRING" id="477680.SAMN05421788_10115"/>
<dbReference type="InterPro" id="IPR036097">
    <property type="entry name" value="HisK_dim/P_sf"/>
</dbReference>
<dbReference type="SUPFAM" id="SSF55874">
    <property type="entry name" value="ATPase domain of HSP90 chaperone/DNA topoisomerase II/histidine kinase"/>
    <property type="match status" value="1"/>
</dbReference>
<dbReference type="PRINTS" id="PR00344">
    <property type="entry name" value="BCTRLSENSOR"/>
</dbReference>
<accession>A0A173MLN3</accession>
<dbReference type="InterPro" id="IPR036890">
    <property type="entry name" value="HATPase_C_sf"/>
</dbReference>
<keyword evidence="11" id="KW-1185">Reference proteome</keyword>
<dbReference type="CDD" id="cd00130">
    <property type="entry name" value="PAS"/>
    <property type="match status" value="1"/>
</dbReference>
<evidence type="ECO:0000256" key="2">
    <source>
        <dbReference type="ARBA" id="ARBA00012438"/>
    </source>
</evidence>
<dbReference type="SUPFAM" id="SSF47384">
    <property type="entry name" value="Homodimeric domain of signal transducing histidine kinase"/>
    <property type="match status" value="1"/>
</dbReference>
<feature type="coiled-coil region" evidence="6">
    <location>
        <begin position="285"/>
        <end position="315"/>
    </location>
</feature>
<protein>
    <recommendedName>
        <fullName evidence="2">histidine kinase</fullName>
        <ecNumber evidence="2">2.7.13.3</ecNumber>
    </recommendedName>
</protein>
<dbReference type="PROSITE" id="PS50113">
    <property type="entry name" value="PAC"/>
    <property type="match status" value="1"/>
</dbReference>
<dbReference type="PANTHER" id="PTHR43304">
    <property type="entry name" value="PHYTOCHROME-LIKE PROTEIN CPH1"/>
    <property type="match status" value="1"/>
</dbReference>
<dbReference type="InterPro" id="IPR003594">
    <property type="entry name" value="HATPase_dom"/>
</dbReference>
<dbReference type="OrthoDB" id="9766459at2"/>
<evidence type="ECO:0000313" key="11">
    <source>
        <dbReference type="Proteomes" id="UP000186917"/>
    </source>
</evidence>
<dbReference type="InterPro" id="IPR000700">
    <property type="entry name" value="PAS-assoc_C"/>
</dbReference>
<gene>
    <name evidence="10" type="ORF">SAMN05421788_10115</name>
</gene>
<dbReference type="InterPro" id="IPR000014">
    <property type="entry name" value="PAS"/>
</dbReference>
<evidence type="ECO:0000256" key="4">
    <source>
        <dbReference type="ARBA" id="ARBA00022679"/>
    </source>
</evidence>
<dbReference type="RefSeq" id="WP_076374466.1">
    <property type="nucleotide sequence ID" value="NZ_AP017422.1"/>
</dbReference>
<dbReference type="InterPro" id="IPR004358">
    <property type="entry name" value="Sig_transdc_His_kin-like_C"/>
</dbReference>
<keyword evidence="6" id="KW-0175">Coiled coil</keyword>
<dbReference type="InterPro" id="IPR003661">
    <property type="entry name" value="HisK_dim/P_dom"/>
</dbReference>
<keyword evidence="4" id="KW-0808">Transferase</keyword>
<evidence type="ECO:0000256" key="6">
    <source>
        <dbReference type="SAM" id="Coils"/>
    </source>
</evidence>
<evidence type="ECO:0000259" key="8">
    <source>
        <dbReference type="PROSITE" id="PS50112"/>
    </source>
</evidence>
<dbReference type="Proteomes" id="UP000186917">
    <property type="component" value="Unassembled WGS sequence"/>
</dbReference>
<dbReference type="SMART" id="SM00387">
    <property type="entry name" value="HATPase_c"/>
    <property type="match status" value="1"/>
</dbReference>
<evidence type="ECO:0000313" key="10">
    <source>
        <dbReference type="EMBL" id="SIS56969.1"/>
    </source>
</evidence>
<dbReference type="PROSITE" id="PS50109">
    <property type="entry name" value="HIS_KIN"/>
    <property type="match status" value="1"/>
</dbReference>
<name>A0A173MLN3_9BACT</name>
<comment type="catalytic activity">
    <reaction evidence="1">
        <text>ATP + protein L-histidine = ADP + protein N-phospho-L-histidine.</text>
        <dbReference type="EC" id="2.7.13.3"/>
    </reaction>
</comment>
<dbReference type="EMBL" id="FTOR01000001">
    <property type="protein sequence ID" value="SIS56969.1"/>
    <property type="molecule type" value="Genomic_DNA"/>
</dbReference>
<evidence type="ECO:0000256" key="1">
    <source>
        <dbReference type="ARBA" id="ARBA00000085"/>
    </source>
</evidence>
<proteinExistence type="predicted"/>
<dbReference type="NCBIfam" id="TIGR00229">
    <property type="entry name" value="sensory_box"/>
    <property type="match status" value="1"/>
</dbReference>
<dbReference type="PANTHER" id="PTHR43304:SF1">
    <property type="entry name" value="PAC DOMAIN-CONTAINING PROTEIN"/>
    <property type="match status" value="1"/>
</dbReference>
<dbReference type="SUPFAM" id="SSF55785">
    <property type="entry name" value="PYP-like sensor domain (PAS domain)"/>
    <property type="match status" value="1"/>
</dbReference>
<evidence type="ECO:0000256" key="3">
    <source>
        <dbReference type="ARBA" id="ARBA00022553"/>
    </source>
</evidence>
<dbReference type="KEGG" id="fln:FLA_4599"/>
<dbReference type="PROSITE" id="PS50112">
    <property type="entry name" value="PAS"/>
    <property type="match status" value="1"/>
</dbReference>
<feature type="coiled-coil region" evidence="6">
    <location>
        <begin position="144"/>
        <end position="174"/>
    </location>
</feature>